<protein>
    <submittedName>
        <fullName evidence="2">DUF4199 domain-containing protein</fullName>
    </submittedName>
</protein>
<keyword evidence="1" id="KW-1133">Transmembrane helix</keyword>
<dbReference type="Proteomes" id="UP001202717">
    <property type="component" value="Chromosome"/>
</dbReference>
<accession>A0ABY7RU37</accession>
<proteinExistence type="predicted"/>
<evidence type="ECO:0000313" key="2">
    <source>
        <dbReference type="EMBL" id="WCO00638.1"/>
    </source>
</evidence>
<feature type="transmembrane region" description="Helical" evidence="1">
    <location>
        <begin position="75"/>
        <end position="101"/>
    </location>
</feature>
<reference evidence="2 3" key="1">
    <citation type="submission" date="2023-01" db="EMBL/GenBank/DDBJ databases">
        <title>Psychroserpens ponticola sp. nov., isolated from seawater.</title>
        <authorList>
            <person name="Kristyanto S."/>
            <person name="Jung J."/>
            <person name="Kim J.M."/>
            <person name="Jeon C.O."/>
        </authorList>
    </citation>
    <scope>NUCLEOTIDE SEQUENCE [LARGE SCALE GENOMIC DNA]</scope>
    <source>
        <strain evidence="2 3">MSW6</strain>
    </source>
</reference>
<gene>
    <name evidence="2" type="ORF">MUN68_011230</name>
</gene>
<dbReference type="InterPro" id="IPR025250">
    <property type="entry name" value="DUF4199"/>
</dbReference>
<keyword evidence="3" id="KW-1185">Reference proteome</keyword>
<feature type="transmembrane region" description="Helical" evidence="1">
    <location>
        <begin position="45"/>
        <end position="63"/>
    </location>
</feature>
<dbReference type="EMBL" id="CP116221">
    <property type="protein sequence ID" value="WCO00638.1"/>
    <property type="molecule type" value="Genomic_DNA"/>
</dbReference>
<keyword evidence="1" id="KW-0812">Transmembrane</keyword>
<keyword evidence="1" id="KW-0472">Membrane</keyword>
<feature type="transmembrane region" description="Helical" evidence="1">
    <location>
        <begin position="12"/>
        <end position="33"/>
    </location>
</feature>
<sequence length="172" mass="19217">METEKITTGKFAMNYGIILGVIMIVLNVISYVTGQAMEGAQWPQVVYYIIFPIVIMYAISKYKNYNANVLTLGNAIKLGVVIGIISAIVYILYGLLFNYVIDPEFMSQLMEVTIDKMIVDNPDMPQAQIDQTVKMMEMMFNPLIGSAFWIAMSALFGLIWSLIGGLVMKSNS</sequence>
<name>A0ABY7RU37_9FLAO</name>
<dbReference type="RefSeq" id="WP_249996196.1">
    <property type="nucleotide sequence ID" value="NZ_CP116221.1"/>
</dbReference>
<evidence type="ECO:0000256" key="1">
    <source>
        <dbReference type="SAM" id="Phobius"/>
    </source>
</evidence>
<feature type="transmembrane region" description="Helical" evidence="1">
    <location>
        <begin position="143"/>
        <end position="167"/>
    </location>
</feature>
<dbReference type="Pfam" id="PF13858">
    <property type="entry name" value="DUF4199"/>
    <property type="match status" value="1"/>
</dbReference>
<organism evidence="2 3">
    <name type="scientific">Psychroserpens ponticola</name>
    <dbReference type="NCBI Taxonomy" id="2932268"/>
    <lineage>
        <taxon>Bacteria</taxon>
        <taxon>Pseudomonadati</taxon>
        <taxon>Bacteroidota</taxon>
        <taxon>Flavobacteriia</taxon>
        <taxon>Flavobacteriales</taxon>
        <taxon>Flavobacteriaceae</taxon>
        <taxon>Psychroserpens</taxon>
    </lineage>
</organism>
<evidence type="ECO:0000313" key="3">
    <source>
        <dbReference type="Proteomes" id="UP001202717"/>
    </source>
</evidence>